<organism evidence="2 3">
    <name type="scientific">Paramecium pentaurelia</name>
    <dbReference type="NCBI Taxonomy" id="43138"/>
    <lineage>
        <taxon>Eukaryota</taxon>
        <taxon>Sar</taxon>
        <taxon>Alveolata</taxon>
        <taxon>Ciliophora</taxon>
        <taxon>Intramacronucleata</taxon>
        <taxon>Oligohymenophorea</taxon>
        <taxon>Peniculida</taxon>
        <taxon>Parameciidae</taxon>
        <taxon>Paramecium</taxon>
    </lineage>
</organism>
<sequence length="457" mass="55261">MNETIIWEKSVYELDEVEIEKIQDFRNDQRKSRYQKLPILISILKEIKNSSNLFDLTIRYDKYKTKQQTSYQKEEQYNELMSSISFQQTKSNINPYQDAQRKQTQLISDEKNGQLKNIINLLEATQLNIKSDLNNIQLENKQLKKNISTYFDSLWTSTSIRNPQVNELNYGLKDRQEHYQEIQLSILPILEKEKSQLINQKEHQENQIKNQSKDLESFNFFQEKYQDQQNYISELKQAYQLLEDQVASIKERVEKLKQAQEVMNLEMKIEQFCNQILVRQNKGRSQILSNFIDYIEKIKLQLMRKHKEKTKKSFLCDEMIEYEEQSLRQEMQEFCLNKNEQETKTKAQQLKQLFTDKIEKSKKEQLRLMQENQDLFQKLEILKSNQYLERLKDLQDQKEKLQEENISKEKQIIDLQEINQAGLLMVEDLEKQKQIIQQRKQNYRQSRFERIKNKLMS</sequence>
<evidence type="ECO:0000256" key="1">
    <source>
        <dbReference type="SAM" id="Coils"/>
    </source>
</evidence>
<evidence type="ECO:0000313" key="2">
    <source>
        <dbReference type="EMBL" id="CAD8134070.1"/>
    </source>
</evidence>
<name>A0A8S1S451_9CILI</name>
<comment type="caution">
    <text evidence="2">The sequence shown here is derived from an EMBL/GenBank/DDBJ whole genome shotgun (WGS) entry which is preliminary data.</text>
</comment>
<gene>
    <name evidence="2" type="ORF">PPENT_87.1.T0030118</name>
</gene>
<dbReference type="AlphaFoldDB" id="A0A8S1S451"/>
<feature type="coiled-coil region" evidence="1">
    <location>
        <begin position="187"/>
        <end position="266"/>
    </location>
</feature>
<proteinExistence type="predicted"/>
<evidence type="ECO:0000313" key="3">
    <source>
        <dbReference type="Proteomes" id="UP000689195"/>
    </source>
</evidence>
<accession>A0A8S1S451</accession>
<feature type="coiled-coil region" evidence="1">
    <location>
        <begin position="384"/>
        <end position="446"/>
    </location>
</feature>
<keyword evidence="1" id="KW-0175">Coiled coil</keyword>
<dbReference type="EMBL" id="CAJJDO010000003">
    <property type="protein sequence ID" value="CAD8134070.1"/>
    <property type="molecule type" value="Genomic_DNA"/>
</dbReference>
<keyword evidence="3" id="KW-1185">Reference proteome</keyword>
<dbReference type="OrthoDB" id="306417at2759"/>
<dbReference type="Proteomes" id="UP000689195">
    <property type="component" value="Unassembled WGS sequence"/>
</dbReference>
<protein>
    <submittedName>
        <fullName evidence="2">Uncharacterized protein</fullName>
    </submittedName>
</protein>
<reference evidence="2" key="1">
    <citation type="submission" date="2021-01" db="EMBL/GenBank/DDBJ databases">
        <authorList>
            <consortium name="Genoscope - CEA"/>
            <person name="William W."/>
        </authorList>
    </citation>
    <scope>NUCLEOTIDE SEQUENCE</scope>
</reference>